<sequence>MVHVFPRITWRSHMCTCTRLIPWYGYRCVSRGDPSTHSNDLQSAGPSTATLDSWLIAHVDPVCRRSPAHRPLFGVHEKTVPALKSRPN</sequence>
<gene>
    <name evidence="1" type="ORF">ALC62_02715</name>
</gene>
<keyword evidence="2" id="KW-1185">Reference proteome</keyword>
<proteinExistence type="predicted"/>
<reference evidence="1 2" key="1">
    <citation type="submission" date="2016-03" db="EMBL/GenBank/DDBJ databases">
        <title>Cyphomyrmex costatus WGS genome.</title>
        <authorList>
            <person name="Nygaard S."/>
            <person name="Hu H."/>
            <person name="Boomsma J."/>
            <person name="Zhang G."/>
        </authorList>
    </citation>
    <scope>NUCLEOTIDE SEQUENCE [LARGE SCALE GENOMIC DNA]</scope>
    <source>
        <strain evidence="1">MS0001</strain>
        <tissue evidence="1">Whole body</tissue>
    </source>
</reference>
<dbReference type="Proteomes" id="UP000078542">
    <property type="component" value="Unassembled WGS sequence"/>
</dbReference>
<evidence type="ECO:0000313" key="1">
    <source>
        <dbReference type="EMBL" id="KYN06378.1"/>
    </source>
</evidence>
<name>A0A195D0D3_9HYME</name>
<dbReference type="EMBL" id="KQ977012">
    <property type="protein sequence ID" value="KYN06378.1"/>
    <property type="molecule type" value="Genomic_DNA"/>
</dbReference>
<evidence type="ECO:0000313" key="2">
    <source>
        <dbReference type="Proteomes" id="UP000078542"/>
    </source>
</evidence>
<accession>A0A195D0D3</accession>
<protein>
    <submittedName>
        <fullName evidence="1">Uncharacterized protein</fullName>
    </submittedName>
</protein>
<organism evidence="1 2">
    <name type="scientific">Cyphomyrmex costatus</name>
    <dbReference type="NCBI Taxonomy" id="456900"/>
    <lineage>
        <taxon>Eukaryota</taxon>
        <taxon>Metazoa</taxon>
        <taxon>Ecdysozoa</taxon>
        <taxon>Arthropoda</taxon>
        <taxon>Hexapoda</taxon>
        <taxon>Insecta</taxon>
        <taxon>Pterygota</taxon>
        <taxon>Neoptera</taxon>
        <taxon>Endopterygota</taxon>
        <taxon>Hymenoptera</taxon>
        <taxon>Apocrita</taxon>
        <taxon>Aculeata</taxon>
        <taxon>Formicoidea</taxon>
        <taxon>Formicidae</taxon>
        <taxon>Myrmicinae</taxon>
        <taxon>Cyphomyrmex</taxon>
    </lineage>
</organism>
<dbReference type="AlphaFoldDB" id="A0A195D0D3"/>